<dbReference type="Proteomes" id="UP001385951">
    <property type="component" value="Unassembled WGS sequence"/>
</dbReference>
<accession>A0AAW0FKI6</accession>
<dbReference type="AlphaFoldDB" id="A0AAW0FKI6"/>
<gene>
    <name evidence="1" type="ORF">QCA50_019864</name>
</gene>
<evidence type="ECO:0000313" key="1">
    <source>
        <dbReference type="EMBL" id="KAK7677155.1"/>
    </source>
</evidence>
<comment type="caution">
    <text evidence="1">The sequence shown here is derived from an EMBL/GenBank/DDBJ whole genome shotgun (WGS) entry which is preliminary data.</text>
</comment>
<name>A0AAW0FKI6_9APHY</name>
<sequence>MPHLNYLSPTSRNFRWTISPSLTAVSVKGSWAIWHDCAATSAPHLDIIIGEDPALIGSLLVPIILGSDKTTVSVSIRSGV</sequence>
<reference evidence="1 2" key="1">
    <citation type="submission" date="2022-09" db="EMBL/GenBank/DDBJ databases">
        <authorList>
            <person name="Palmer J.M."/>
        </authorList>
    </citation>
    <scope>NUCLEOTIDE SEQUENCE [LARGE SCALE GENOMIC DNA]</scope>
    <source>
        <strain evidence="1 2">DSM 7382</strain>
    </source>
</reference>
<protein>
    <submittedName>
        <fullName evidence="1">Uncharacterized protein</fullName>
    </submittedName>
</protein>
<dbReference type="EMBL" id="JASBNA010000094">
    <property type="protein sequence ID" value="KAK7677155.1"/>
    <property type="molecule type" value="Genomic_DNA"/>
</dbReference>
<proteinExistence type="predicted"/>
<organism evidence="1 2">
    <name type="scientific">Cerrena zonata</name>
    <dbReference type="NCBI Taxonomy" id="2478898"/>
    <lineage>
        <taxon>Eukaryota</taxon>
        <taxon>Fungi</taxon>
        <taxon>Dikarya</taxon>
        <taxon>Basidiomycota</taxon>
        <taxon>Agaricomycotina</taxon>
        <taxon>Agaricomycetes</taxon>
        <taxon>Polyporales</taxon>
        <taxon>Cerrenaceae</taxon>
        <taxon>Cerrena</taxon>
    </lineage>
</organism>
<keyword evidence="2" id="KW-1185">Reference proteome</keyword>
<evidence type="ECO:0000313" key="2">
    <source>
        <dbReference type="Proteomes" id="UP001385951"/>
    </source>
</evidence>